<sequence>MTEARTVAEAYVHLELTLPEGEDRVDYRRYATLHSVDDERWVLRFAGPYEGEWYVVEVPVSKAGTQAAQEAGQLYGVGRSTLIDAGQWYVIESAYAGMAEVGLDQLGDASPDEETYWVILGAWDAAAAAAMEIEKFLPPDEDEDGEIPAAAFWSGLGRRTYGTRRDAFRRSRVLRDAAFYRERRDDLQHRFAPLFDRTAGVPETARVDRPRQSVREALAGLAARPSGPAQPREPLAARPPQPREPREPREPLEPREPREPLEPLDAVAPSPLPARTYGEIHTYLDLRPCRCGSAQFPRSQMTVLSSDEQMVVVHYDGPCDECGRPRTHTFRLPQRPGSPPGEPHRFSYPEDGPSELLDPGEWVAVGQAYGGFADDVLAVMAAEAGEPDPAEHAALVGMLALTVSALDEAMKFLPPDAEVLPSSALWSDNGREVRRVSPEWFERGFLAEQRLKRWEQLTELGTDQGR</sequence>
<dbReference type="EMBL" id="JBHTMP010000101">
    <property type="protein sequence ID" value="MFD1325896.1"/>
    <property type="molecule type" value="Genomic_DNA"/>
</dbReference>
<proteinExistence type="predicted"/>
<keyword evidence="3" id="KW-1185">Reference proteome</keyword>
<evidence type="ECO:0000256" key="1">
    <source>
        <dbReference type="SAM" id="MobiDB-lite"/>
    </source>
</evidence>
<reference evidence="3" key="1">
    <citation type="journal article" date="2019" name="Int. J. Syst. Evol. Microbiol.">
        <title>The Global Catalogue of Microorganisms (GCM) 10K type strain sequencing project: providing services to taxonomists for standard genome sequencing and annotation.</title>
        <authorList>
            <consortium name="The Broad Institute Genomics Platform"/>
            <consortium name="The Broad Institute Genome Sequencing Center for Infectious Disease"/>
            <person name="Wu L."/>
            <person name="Ma J."/>
        </authorList>
    </citation>
    <scope>NUCLEOTIDE SEQUENCE [LARGE SCALE GENOMIC DNA]</scope>
    <source>
        <strain evidence="3">JCM 31037</strain>
    </source>
</reference>
<dbReference type="RefSeq" id="WP_377578848.1">
    <property type="nucleotide sequence ID" value="NZ_JBHTMP010000101.1"/>
</dbReference>
<evidence type="ECO:0000313" key="3">
    <source>
        <dbReference type="Proteomes" id="UP001597260"/>
    </source>
</evidence>
<feature type="compositionally biased region" description="Basic and acidic residues" evidence="1">
    <location>
        <begin position="241"/>
        <end position="261"/>
    </location>
</feature>
<feature type="region of interest" description="Disordered" evidence="1">
    <location>
        <begin position="221"/>
        <end position="271"/>
    </location>
</feature>
<name>A0ABW3YQK9_9ACTN</name>
<accession>A0ABW3YQK9</accession>
<organism evidence="2 3">
    <name type="scientific">Micromonospora sonneratiae</name>
    <dbReference type="NCBI Taxonomy" id="1184706"/>
    <lineage>
        <taxon>Bacteria</taxon>
        <taxon>Bacillati</taxon>
        <taxon>Actinomycetota</taxon>
        <taxon>Actinomycetes</taxon>
        <taxon>Micromonosporales</taxon>
        <taxon>Micromonosporaceae</taxon>
        <taxon>Micromonospora</taxon>
    </lineage>
</organism>
<dbReference type="Proteomes" id="UP001597260">
    <property type="component" value="Unassembled WGS sequence"/>
</dbReference>
<comment type="caution">
    <text evidence="2">The sequence shown here is derived from an EMBL/GenBank/DDBJ whole genome shotgun (WGS) entry which is preliminary data.</text>
</comment>
<protein>
    <recommendedName>
        <fullName evidence="4">Lsr2 protein</fullName>
    </recommendedName>
</protein>
<evidence type="ECO:0008006" key="4">
    <source>
        <dbReference type="Google" id="ProtNLM"/>
    </source>
</evidence>
<gene>
    <name evidence="2" type="ORF">ACFQ4H_32945</name>
</gene>
<evidence type="ECO:0000313" key="2">
    <source>
        <dbReference type="EMBL" id="MFD1325896.1"/>
    </source>
</evidence>